<dbReference type="AlphaFoldDB" id="A0A437MJT4"/>
<evidence type="ECO:0000313" key="5">
    <source>
        <dbReference type="EMBL" id="RVT97918.1"/>
    </source>
</evidence>
<dbReference type="CDD" id="cd00093">
    <property type="entry name" value="HTH_XRE"/>
    <property type="match status" value="1"/>
</dbReference>
<sequence>MNKSMHQMQHSRKPISASDALTQVCITCLNSGMANRIKALRKAAGMTQQDLADHIGVDKTTIWRYETGSQEFFQKPVTDMARILGAPSPEQLLSSFPEPVRLYGNVGAGAEVIPLDEETIWLDGPPGLNDPIAAEVVGRSMLPVYRPRDILFFDRRTRVDEDVIGEDCMVKVSDGRILVKRVLRGFLKGHYRLFSYDTQEESEDLRLEWASPVEWVKRARTRG</sequence>
<dbReference type="InterPro" id="IPR010982">
    <property type="entry name" value="Lambda_DNA-bd_dom_sf"/>
</dbReference>
<dbReference type="GO" id="GO:0003677">
    <property type="term" value="F:DNA binding"/>
    <property type="evidence" value="ECO:0007669"/>
    <property type="project" value="UniProtKB-KW"/>
</dbReference>
<dbReference type="Pfam" id="PF13560">
    <property type="entry name" value="HTH_31"/>
    <property type="match status" value="1"/>
</dbReference>
<evidence type="ECO:0000259" key="4">
    <source>
        <dbReference type="PROSITE" id="PS50943"/>
    </source>
</evidence>
<keyword evidence="6" id="KW-1185">Reference proteome</keyword>
<evidence type="ECO:0000256" key="2">
    <source>
        <dbReference type="ARBA" id="ARBA00023125"/>
    </source>
</evidence>
<dbReference type="Proteomes" id="UP000282957">
    <property type="component" value="Unassembled WGS sequence"/>
</dbReference>
<dbReference type="InterPro" id="IPR001387">
    <property type="entry name" value="Cro/C1-type_HTH"/>
</dbReference>
<reference evidence="5 6" key="1">
    <citation type="submission" date="2019-01" db="EMBL/GenBank/DDBJ databases">
        <authorList>
            <person name="Chen W.-M."/>
        </authorList>
    </citation>
    <scope>NUCLEOTIDE SEQUENCE [LARGE SCALE GENOMIC DNA]</scope>
    <source>
        <strain evidence="5 6">CCP-6</strain>
    </source>
</reference>
<comment type="caution">
    <text evidence="5">The sequence shown here is derived from an EMBL/GenBank/DDBJ whole genome shotgun (WGS) entry which is preliminary data.</text>
</comment>
<dbReference type="Gene3D" id="1.10.260.40">
    <property type="entry name" value="lambda repressor-like DNA-binding domains"/>
    <property type="match status" value="1"/>
</dbReference>
<keyword evidence="1" id="KW-0805">Transcription regulation</keyword>
<dbReference type="PROSITE" id="PS50943">
    <property type="entry name" value="HTH_CROC1"/>
    <property type="match status" value="1"/>
</dbReference>
<dbReference type="Gene3D" id="2.10.109.10">
    <property type="entry name" value="Umud Fragment, subunit A"/>
    <property type="match status" value="1"/>
</dbReference>
<proteinExistence type="predicted"/>
<feature type="domain" description="HTH cro/C1-type" evidence="4">
    <location>
        <begin position="37"/>
        <end position="92"/>
    </location>
</feature>
<gene>
    <name evidence="5" type="ORF">EOD42_09010</name>
</gene>
<evidence type="ECO:0000256" key="1">
    <source>
        <dbReference type="ARBA" id="ARBA00023015"/>
    </source>
</evidence>
<name>A0A437MJT4_9PROT</name>
<dbReference type="EMBL" id="SACL01000002">
    <property type="protein sequence ID" value="RVT97918.1"/>
    <property type="molecule type" value="Genomic_DNA"/>
</dbReference>
<evidence type="ECO:0000313" key="6">
    <source>
        <dbReference type="Proteomes" id="UP000282957"/>
    </source>
</evidence>
<evidence type="ECO:0000256" key="3">
    <source>
        <dbReference type="ARBA" id="ARBA00023163"/>
    </source>
</evidence>
<dbReference type="SUPFAM" id="SSF51306">
    <property type="entry name" value="LexA/Signal peptidase"/>
    <property type="match status" value="1"/>
</dbReference>
<organism evidence="5 6">
    <name type="scientific">Rhodovarius crocodyli</name>
    <dbReference type="NCBI Taxonomy" id="1979269"/>
    <lineage>
        <taxon>Bacteria</taxon>
        <taxon>Pseudomonadati</taxon>
        <taxon>Pseudomonadota</taxon>
        <taxon>Alphaproteobacteria</taxon>
        <taxon>Acetobacterales</taxon>
        <taxon>Roseomonadaceae</taxon>
        <taxon>Rhodovarius</taxon>
    </lineage>
</organism>
<accession>A0A437MJT4</accession>
<dbReference type="CDD" id="cd06462">
    <property type="entry name" value="Peptidase_S24_S26"/>
    <property type="match status" value="1"/>
</dbReference>
<keyword evidence="3" id="KW-0804">Transcription</keyword>
<dbReference type="InterPro" id="IPR036286">
    <property type="entry name" value="LexA/Signal_pep-like_sf"/>
</dbReference>
<protein>
    <submittedName>
        <fullName evidence="5">XRE family transcriptional regulator</fullName>
    </submittedName>
</protein>
<dbReference type="PANTHER" id="PTHR40661">
    <property type="match status" value="1"/>
</dbReference>
<dbReference type="Pfam" id="PF00717">
    <property type="entry name" value="Peptidase_S24"/>
    <property type="match status" value="1"/>
</dbReference>
<dbReference type="PANTHER" id="PTHR40661:SF3">
    <property type="entry name" value="FELS-1 PROPHAGE TRANSCRIPTIONAL REGULATOR"/>
    <property type="match status" value="1"/>
</dbReference>
<dbReference type="SMART" id="SM00530">
    <property type="entry name" value="HTH_XRE"/>
    <property type="match status" value="1"/>
</dbReference>
<dbReference type="InterPro" id="IPR015927">
    <property type="entry name" value="Peptidase_S24_S26A/B/C"/>
</dbReference>
<dbReference type="SUPFAM" id="SSF47413">
    <property type="entry name" value="lambda repressor-like DNA-binding domains"/>
    <property type="match status" value="1"/>
</dbReference>
<dbReference type="OrthoDB" id="9814751at2"/>
<keyword evidence="2" id="KW-0238">DNA-binding</keyword>